<dbReference type="CDD" id="cd17473">
    <property type="entry name" value="MFS_arabinose_efflux_permease_like"/>
    <property type="match status" value="1"/>
</dbReference>
<keyword evidence="5 6" id="KW-0472">Membrane</keyword>
<dbReference type="SUPFAM" id="SSF103473">
    <property type="entry name" value="MFS general substrate transporter"/>
    <property type="match status" value="1"/>
</dbReference>
<keyword evidence="2" id="KW-1003">Cell membrane</keyword>
<keyword evidence="9" id="KW-1185">Reference proteome</keyword>
<dbReference type="InterPro" id="IPR050189">
    <property type="entry name" value="MFS_Efflux_Transporters"/>
</dbReference>
<dbReference type="InterPro" id="IPR011701">
    <property type="entry name" value="MFS"/>
</dbReference>
<dbReference type="Proteomes" id="UP000199365">
    <property type="component" value="Unassembled WGS sequence"/>
</dbReference>
<evidence type="ECO:0000256" key="5">
    <source>
        <dbReference type="ARBA" id="ARBA00023136"/>
    </source>
</evidence>
<keyword evidence="3 6" id="KW-0812">Transmembrane</keyword>
<dbReference type="GO" id="GO:0005886">
    <property type="term" value="C:plasma membrane"/>
    <property type="evidence" value="ECO:0007669"/>
    <property type="project" value="UniProtKB-SubCell"/>
</dbReference>
<comment type="subcellular location">
    <subcellularLocation>
        <location evidence="1">Cell membrane</location>
        <topology evidence="1">Multi-pass membrane protein</topology>
    </subcellularLocation>
</comment>
<dbReference type="PANTHER" id="PTHR43124:SF3">
    <property type="entry name" value="CHLORAMPHENICOL EFFLUX PUMP RV0191"/>
    <property type="match status" value="1"/>
</dbReference>
<feature type="transmembrane region" description="Helical" evidence="6">
    <location>
        <begin position="343"/>
        <end position="365"/>
    </location>
</feature>
<dbReference type="Gene3D" id="1.20.1250.20">
    <property type="entry name" value="MFS general substrate transporter like domains"/>
    <property type="match status" value="1"/>
</dbReference>
<accession>A0A1H1KIF5</accession>
<protein>
    <submittedName>
        <fullName evidence="8">Predicted arabinose efflux permease, MFS family</fullName>
    </submittedName>
</protein>
<reference evidence="9" key="1">
    <citation type="submission" date="2016-10" db="EMBL/GenBank/DDBJ databases">
        <authorList>
            <person name="Varghese N."/>
            <person name="Submissions S."/>
        </authorList>
    </citation>
    <scope>NUCLEOTIDE SEQUENCE [LARGE SCALE GENOMIC DNA]</scope>
    <source>
        <strain evidence="9">DUS833</strain>
    </source>
</reference>
<name>A0A1H1KIF5_9BURK</name>
<dbReference type="InterPro" id="IPR036259">
    <property type="entry name" value="MFS_trans_sf"/>
</dbReference>
<dbReference type="Pfam" id="PF07690">
    <property type="entry name" value="MFS_1"/>
    <property type="match status" value="1"/>
</dbReference>
<feature type="transmembrane region" description="Helical" evidence="6">
    <location>
        <begin position="12"/>
        <end position="36"/>
    </location>
</feature>
<gene>
    <name evidence="8" type="ORF">SAMN05445850_7824</name>
</gene>
<evidence type="ECO:0000256" key="2">
    <source>
        <dbReference type="ARBA" id="ARBA00022475"/>
    </source>
</evidence>
<evidence type="ECO:0000313" key="8">
    <source>
        <dbReference type="EMBL" id="SDR61555.1"/>
    </source>
</evidence>
<feature type="transmembrane region" description="Helical" evidence="6">
    <location>
        <begin position="280"/>
        <end position="297"/>
    </location>
</feature>
<feature type="transmembrane region" description="Helical" evidence="6">
    <location>
        <begin position="56"/>
        <end position="79"/>
    </location>
</feature>
<evidence type="ECO:0000256" key="1">
    <source>
        <dbReference type="ARBA" id="ARBA00004651"/>
    </source>
</evidence>
<proteinExistence type="predicted"/>
<dbReference type="GO" id="GO:0022857">
    <property type="term" value="F:transmembrane transporter activity"/>
    <property type="evidence" value="ECO:0007669"/>
    <property type="project" value="InterPro"/>
</dbReference>
<dbReference type="AlphaFoldDB" id="A0A1H1KIF5"/>
<dbReference type="PROSITE" id="PS00216">
    <property type="entry name" value="SUGAR_TRANSPORT_1"/>
    <property type="match status" value="1"/>
</dbReference>
<dbReference type="PROSITE" id="PS50850">
    <property type="entry name" value="MFS"/>
    <property type="match status" value="1"/>
</dbReference>
<feature type="transmembrane region" description="Helical" evidence="6">
    <location>
        <begin position="86"/>
        <end position="106"/>
    </location>
</feature>
<evidence type="ECO:0000256" key="6">
    <source>
        <dbReference type="SAM" id="Phobius"/>
    </source>
</evidence>
<evidence type="ECO:0000259" key="7">
    <source>
        <dbReference type="PROSITE" id="PS50850"/>
    </source>
</evidence>
<dbReference type="InterPro" id="IPR020846">
    <property type="entry name" value="MFS_dom"/>
</dbReference>
<feature type="transmembrane region" description="Helical" evidence="6">
    <location>
        <begin position="112"/>
        <end position="133"/>
    </location>
</feature>
<evidence type="ECO:0000256" key="4">
    <source>
        <dbReference type="ARBA" id="ARBA00022989"/>
    </source>
</evidence>
<dbReference type="EMBL" id="FNKX01000004">
    <property type="protein sequence ID" value="SDR61555.1"/>
    <property type="molecule type" value="Genomic_DNA"/>
</dbReference>
<organism evidence="8 9">
    <name type="scientific">Paraburkholderia tuberum</name>
    <dbReference type="NCBI Taxonomy" id="157910"/>
    <lineage>
        <taxon>Bacteria</taxon>
        <taxon>Pseudomonadati</taxon>
        <taxon>Pseudomonadota</taxon>
        <taxon>Betaproteobacteria</taxon>
        <taxon>Burkholderiales</taxon>
        <taxon>Burkholderiaceae</taxon>
        <taxon>Paraburkholderia</taxon>
    </lineage>
</organism>
<evidence type="ECO:0000256" key="3">
    <source>
        <dbReference type="ARBA" id="ARBA00022692"/>
    </source>
</evidence>
<feature type="transmembrane region" description="Helical" evidence="6">
    <location>
        <begin position="145"/>
        <end position="164"/>
    </location>
</feature>
<dbReference type="PANTHER" id="PTHR43124">
    <property type="entry name" value="PURINE EFFLUX PUMP PBUE"/>
    <property type="match status" value="1"/>
</dbReference>
<feature type="domain" description="Major facilitator superfamily (MFS) profile" evidence="7">
    <location>
        <begin position="18"/>
        <end position="395"/>
    </location>
</feature>
<feature type="transmembrane region" description="Helical" evidence="6">
    <location>
        <begin position="303"/>
        <end position="322"/>
    </location>
</feature>
<feature type="transmembrane region" description="Helical" evidence="6">
    <location>
        <begin position="371"/>
        <end position="392"/>
    </location>
</feature>
<feature type="transmembrane region" description="Helical" evidence="6">
    <location>
        <begin position="176"/>
        <end position="194"/>
    </location>
</feature>
<feature type="transmembrane region" description="Helical" evidence="6">
    <location>
        <begin position="252"/>
        <end position="273"/>
    </location>
</feature>
<dbReference type="InterPro" id="IPR005829">
    <property type="entry name" value="Sugar_transporter_CS"/>
</dbReference>
<keyword evidence="4 6" id="KW-1133">Transmembrane helix</keyword>
<sequence>MVDHLGHGSKPRVAGAAQTFILMVISCLPVLGGVLIAPSLPRMVENFQYVAHVGMWVRFTMTTPALMIALLGPAAGWLVEKFGRRPMIGVTLFFYTLFGTAPLYLADLHWIVGSRIALGVTEAMAITICTALMCDYYTGAARERVFAYQTAISSLAASAFFVFGGLLGNHGWRTPFWLYICGVILIPMALALLWEPARRQEEAQPAWNTDFKWTGMLPSYALLFFAAISMFVAAVELSFVLKSIGTATPGQIGMIMGVSHLALVIGALCTRFTRPLGSKFCLVASFSFMAVGLIGISEAPVIGLGWTLVAVVLHSAGCGIAIPSIADIVMSKLPVERRAKGSGGYVSCVFFGEFAAPIIVAIISANTGSNLVGIRAVGIIILMIAIGLFLSFKPRKSVTRATPG</sequence>
<dbReference type="STRING" id="157910.SAMN05445850_7824"/>
<evidence type="ECO:0000313" key="9">
    <source>
        <dbReference type="Proteomes" id="UP000199365"/>
    </source>
</evidence>
<feature type="transmembrane region" description="Helical" evidence="6">
    <location>
        <begin position="220"/>
        <end position="240"/>
    </location>
</feature>